<reference evidence="5" key="1">
    <citation type="submission" date="2016-02" db="EMBL/GenBank/DDBJ databases">
        <title>Genome sequence of Bacillus trypoxylicola KCTC 13244(T).</title>
        <authorList>
            <person name="Jeong H."/>
            <person name="Park S.-H."/>
            <person name="Choi S.-K."/>
        </authorList>
    </citation>
    <scope>NUCLEOTIDE SEQUENCE [LARGE SCALE GENOMIC DNA]</scope>
    <source>
        <strain evidence="5">KCTC 13244</strain>
    </source>
</reference>
<comment type="caution">
    <text evidence="5">The sequence shown here is derived from an EMBL/GenBank/DDBJ whole genome shotgun (WGS) entry which is preliminary data.</text>
</comment>
<dbReference type="AlphaFoldDB" id="A0A162DSK9"/>
<evidence type="ECO:0000259" key="4">
    <source>
        <dbReference type="PROSITE" id="PS50949"/>
    </source>
</evidence>
<dbReference type="Pfam" id="PF00392">
    <property type="entry name" value="GntR"/>
    <property type="match status" value="1"/>
</dbReference>
<keyword evidence="2" id="KW-0238">DNA-binding</keyword>
<dbReference type="EMBL" id="LTAO01000016">
    <property type="protein sequence ID" value="KYG30720.1"/>
    <property type="molecule type" value="Genomic_DNA"/>
</dbReference>
<keyword evidence="3" id="KW-0804">Transcription</keyword>
<dbReference type="OrthoDB" id="362473at2"/>
<keyword evidence="1" id="KW-0805">Transcription regulation</keyword>
<dbReference type="Gene3D" id="1.10.10.10">
    <property type="entry name" value="Winged helix-like DNA-binding domain superfamily/Winged helix DNA-binding domain"/>
    <property type="match status" value="1"/>
</dbReference>
<dbReference type="RefSeq" id="WP_061948884.1">
    <property type="nucleotide sequence ID" value="NZ_LTAO01000016.1"/>
</dbReference>
<dbReference type="GO" id="GO:0003700">
    <property type="term" value="F:DNA-binding transcription factor activity"/>
    <property type="evidence" value="ECO:0007669"/>
    <property type="project" value="InterPro"/>
</dbReference>
<dbReference type="InterPro" id="IPR036388">
    <property type="entry name" value="WH-like_DNA-bd_sf"/>
</dbReference>
<gene>
    <name evidence="5" type="ORF">AZF04_19175</name>
</gene>
<dbReference type="STRING" id="519424.AZF04_19175"/>
<proteinExistence type="predicted"/>
<dbReference type="PANTHER" id="PTHR38445:SF6">
    <property type="entry name" value="GNTR-FAMILY TRANSCRIPTIONAL REGULATOR"/>
    <property type="match status" value="1"/>
</dbReference>
<evidence type="ECO:0000256" key="2">
    <source>
        <dbReference type="ARBA" id="ARBA00023125"/>
    </source>
</evidence>
<evidence type="ECO:0000256" key="1">
    <source>
        <dbReference type="ARBA" id="ARBA00023015"/>
    </source>
</evidence>
<name>A0A162DSK9_9BACI</name>
<evidence type="ECO:0000313" key="6">
    <source>
        <dbReference type="Proteomes" id="UP000075806"/>
    </source>
</evidence>
<organism evidence="5 6">
    <name type="scientific">Alkalihalobacillus trypoxylicola</name>
    <dbReference type="NCBI Taxonomy" id="519424"/>
    <lineage>
        <taxon>Bacteria</taxon>
        <taxon>Bacillati</taxon>
        <taxon>Bacillota</taxon>
        <taxon>Bacilli</taxon>
        <taxon>Bacillales</taxon>
        <taxon>Bacillaceae</taxon>
        <taxon>Alkalihalobacillus</taxon>
    </lineage>
</organism>
<protein>
    <submittedName>
        <fullName evidence="5">GntR family transcriptional regulator</fullName>
    </submittedName>
</protein>
<sequence>MTESFQSNKPIYIQLADRIKKQIIRKELLPGEKLPSVREFGVKMGVNPNTVQRTYRELEGENIVESKRGQGTFISEDETILSAMREQQKHSEISLFVQNMFEMGYNEKEVLEGLNKFLNRLDGGTKN</sequence>
<dbReference type="Proteomes" id="UP000075806">
    <property type="component" value="Unassembled WGS sequence"/>
</dbReference>
<dbReference type="GO" id="GO:0003677">
    <property type="term" value="F:DNA binding"/>
    <property type="evidence" value="ECO:0007669"/>
    <property type="project" value="UniProtKB-KW"/>
</dbReference>
<keyword evidence="6" id="KW-1185">Reference proteome</keyword>
<dbReference type="PROSITE" id="PS50949">
    <property type="entry name" value="HTH_GNTR"/>
    <property type="match status" value="1"/>
</dbReference>
<dbReference type="SMART" id="SM00345">
    <property type="entry name" value="HTH_GNTR"/>
    <property type="match status" value="1"/>
</dbReference>
<dbReference type="SUPFAM" id="SSF46785">
    <property type="entry name" value="Winged helix' DNA-binding domain"/>
    <property type="match status" value="1"/>
</dbReference>
<evidence type="ECO:0000313" key="5">
    <source>
        <dbReference type="EMBL" id="KYG30720.1"/>
    </source>
</evidence>
<accession>A0A162DSK9</accession>
<dbReference type="PANTHER" id="PTHR38445">
    <property type="entry name" value="HTH-TYPE TRANSCRIPTIONAL REPRESSOR YTRA"/>
    <property type="match status" value="1"/>
</dbReference>
<dbReference type="CDD" id="cd07377">
    <property type="entry name" value="WHTH_GntR"/>
    <property type="match status" value="1"/>
</dbReference>
<feature type="domain" description="HTH gntR-type" evidence="4">
    <location>
        <begin position="9"/>
        <end position="77"/>
    </location>
</feature>
<evidence type="ECO:0000256" key="3">
    <source>
        <dbReference type="ARBA" id="ARBA00023163"/>
    </source>
</evidence>
<dbReference type="InterPro" id="IPR000524">
    <property type="entry name" value="Tscrpt_reg_HTH_GntR"/>
</dbReference>
<dbReference type="InterPro" id="IPR036390">
    <property type="entry name" value="WH_DNA-bd_sf"/>
</dbReference>